<protein>
    <submittedName>
        <fullName evidence="1">Uncharacterized protein</fullName>
    </submittedName>
</protein>
<name>A0A7S1WR29_ALECA</name>
<evidence type="ECO:0000313" key="1">
    <source>
        <dbReference type="EMBL" id="CAD9182422.1"/>
    </source>
</evidence>
<accession>A0A7S1WR29</accession>
<gene>
    <name evidence="1" type="ORF">ACAT0790_LOCUS59194</name>
</gene>
<proteinExistence type="predicted"/>
<sequence length="265" mass="30138">MLSDPHRRAAYDREVGVDLWPKEAFCPEDRPGAGGPSALVLFARLLDLQPEHWPGRLRELSRRSLEDLAGFLRSAPSVGELIRHRGGHRTYKQGASSSIKGLFKYSASKGVYFIKLHWRSLVTATLTTPSLEEAIKWHADLLTSRVRAEESFKSGVPFERAAFAFEGFGHVLRFSSDAHGRRDVHGRALRLTTPFYLDLRSTLQARRLLHTIANAPARQWRDRWRHVERAKRDLRDWLRETRGTACARQPLLEMAVAAAVRAKTV</sequence>
<dbReference type="AlphaFoldDB" id="A0A7S1WR29"/>
<organism evidence="1">
    <name type="scientific">Alexandrium catenella</name>
    <name type="common">Red tide dinoflagellate</name>
    <name type="synonym">Gonyaulax catenella</name>
    <dbReference type="NCBI Taxonomy" id="2925"/>
    <lineage>
        <taxon>Eukaryota</taxon>
        <taxon>Sar</taxon>
        <taxon>Alveolata</taxon>
        <taxon>Dinophyceae</taxon>
        <taxon>Gonyaulacales</taxon>
        <taxon>Pyrocystaceae</taxon>
        <taxon>Alexandrium</taxon>
    </lineage>
</organism>
<dbReference type="EMBL" id="HBGE01099479">
    <property type="protein sequence ID" value="CAD9182422.1"/>
    <property type="molecule type" value="Transcribed_RNA"/>
</dbReference>
<reference evidence="1" key="1">
    <citation type="submission" date="2021-01" db="EMBL/GenBank/DDBJ databases">
        <authorList>
            <person name="Corre E."/>
            <person name="Pelletier E."/>
            <person name="Niang G."/>
            <person name="Scheremetjew M."/>
            <person name="Finn R."/>
            <person name="Kale V."/>
            <person name="Holt S."/>
            <person name="Cochrane G."/>
            <person name="Meng A."/>
            <person name="Brown T."/>
            <person name="Cohen L."/>
        </authorList>
    </citation>
    <scope>NUCLEOTIDE SEQUENCE</scope>
    <source>
        <strain evidence="1">OF101</strain>
    </source>
</reference>